<name>A0A239MEU1_EKHLU</name>
<keyword evidence="1" id="KW-0732">Signal</keyword>
<sequence>MFYSKSVILILIATACSPKAIPFDEQYNNNTECECQSNEQNDHSTSLDIWKKYENHAIRREHFNSLKKEWELLNDPPLGYYSDYEFRFTELATFGTGKTIRVFLKDSTATFMLRELDKDLIVINMQFRTKDYWSNFNKKLDSLFWNQPFDSQEMIAVMDGSTYYFEGFTPEREHAIYRYPRSEYQDLMEQFYLPLIIHFNCKSSKKKQLDCR</sequence>
<dbReference type="RefSeq" id="WP_089358476.1">
    <property type="nucleotide sequence ID" value="NZ_FZPD01000010.1"/>
</dbReference>
<dbReference type="OrthoDB" id="9763616at2"/>
<organism evidence="2 3">
    <name type="scientific">Ekhidna lutea</name>
    <dbReference type="NCBI Taxonomy" id="447679"/>
    <lineage>
        <taxon>Bacteria</taxon>
        <taxon>Pseudomonadati</taxon>
        <taxon>Bacteroidota</taxon>
        <taxon>Cytophagia</taxon>
        <taxon>Cytophagales</taxon>
        <taxon>Reichenbachiellaceae</taxon>
        <taxon>Ekhidna</taxon>
    </lineage>
</organism>
<feature type="signal peptide" evidence="1">
    <location>
        <begin position="1"/>
        <end position="20"/>
    </location>
</feature>
<dbReference type="AlphaFoldDB" id="A0A239MEU1"/>
<protein>
    <recommendedName>
        <fullName evidence="4">Lipoprotein</fullName>
    </recommendedName>
</protein>
<evidence type="ECO:0000313" key="2">
    <source>
        <dbReference type="EMBL" id="SNT40652.1"/>
    </source>
</evidence>
<gene>
    <name evidence="2" type="ORF">SAMN05421640_0009</name>
</gene>
<evidence type="ECO:0000256" key="1">
    <source>
        <dbReference type="SAM" id="SignalP"/>
    </source>
</evidence>
<dbReference type="Proteomes" id="UP000198393">
    <property type="component" value="Unassembled WGS sequence"/>
</dbReference>
<dbReference type="PROSITE" id="PS51257">
    <property type="entry name" value="PROKAR_LIPOPROTEIN"/>
    <property type="match status" value="1"/>
</dbReference>
<evidence type="ECO:0008006" key="4">
    <source>
        <dbReference type="Google" id="ProtNLM"/>
    </source>
</evidence>
<accession>A0A239MEU1</accession>
<proteinExistence type="predicted"/>
<feature type="chain" id="PRO_5012014753" description="Lipoprotein" evidence="1">
    <location>
        <begin position="21"/>
        <end position="212"/>
    </location>
</feature>
<keyword evidence="3" id="KW-1185">Reference proteome</keyword>
<evidence type="ECO:0000313" key="3">
    <source>
        <dbReference type="Proteomes" id="UP000198393"/>
    </source>
</evidence>
<dbReference type="EMBL" id="FZPD01000010">
    <property type="protein sequence ID" value="SNT40652.1"/>
    <property type="molecule type" value="Genomic_DNA"/>
</dbReference>
<reference evidence="2 3" key="1">
    <citation type="submission" date="2017-06" db="EMBL/GenBank/DDBJ databases">
        <authorList>
            <person name="Kim H.J."/>
            <person name="Triplett B.A."/>
        </authorList>
    </citation>
    <scope>NUCLEOTIDE SEQUENCE [LARGE SCALE GENOMIC DNA]</scope>
    <source>
        <strain evidence="2 3">DSM 19307</strain>
    </source>
</reference>